<dbReference type="GO" id="GO:0010945">
    <property type="term" value="F:coenzyme A diphosphatase activity"/>
    <property type="evidence" value="ECO:0007669"/>
    <property type="project" value="InterPro"/>
</dbReference>
<dbReference type="Proteomes" id="UP000255414">
    <property type="component" value="Chromosome 36"/>
</dbReference>
<dbReference type="OMA" id="CITLTKR"/>
<comment type="cofactor">
    <cofactor evidence="2">
        <name>Mg(2+)</name>
        <dbReference type="ChEBI" id="CHEBI:18420"/>
    </cofactor>
</comment>
<dbReference type="GO" id="GO:0046872">
    <property type="term" value="F:metal ion binding"/>
    <property type="evidence" value="ECO:0007669"/>
    <property type="project" value="UniProtKB-KW"/>
</dbReference>
<dbReference type="AlphaFoldDB" id="A0A6L0XR47"/>
<dbReference type="Pfam" id="PF00293">
    <property type="entry name" value="NUDIX"/>
    <property type="match status" value="1"/>
</dbReference>
<dbReference type="InterPro" id="IPR045121">
    <property type="entry name" value="CoAse"/>
</dbReference>
<protein>
    <submittedName>
        <fullName evidence="8">Mutt-Nudix-related_hydrolase_5_-_putative</fullName>
    </submittedName>
</protein>
<dbReference type="SUPFAM" id="SSF55811">
    <property type="entry name" value="Nudix"/>
    <property type="match status" value="1"/>
</dbReference>
<evidence type="ECO:0000256" key="4">
    <source>
        <dbReference type="ARBA" id="ARBA00022801"/>
    </source>
</evidence>
<dbReference type="PROSITE" id="PS51462">
    <property type="entry name" value="NUDIX"/>
    <property type="match status" value="1"/>
</dbReference>
<dbReference type="SMR" id="A0A6L0XR47"/>
<evidence type="ECO:0000259" key="7">
    <source>
        <dbReference type="PROSITE" id="PS51462"/>
    </source>
</evidence>
<keyword evidence="5" id="KW-0460">Magnesium</keyword>
<proteinExistence type="predicted"/>
<dbReference type="InterPro" id="IPR000086">
    <property type="entry name" value="NUDIX_hydrolase_dom"/>
</dbReference>
<dbReference type="PANTHER" id="PTHR12992">
    <property type="entry name" value="NUDIX HYDROLASE"/>
    <property type="match status" value="1"/>
</dbReference>
<dbReference type="EMBL" id="LR812969">
    <property type="protein sequence ID" value="CAC9548671.1"/>
    <property type="molecule type" value="Genomic_DNA"/>
</dbReference>
<comment type="cofactor">
    <cofactor evidence="1">
        <name>Mn(2+)</name>
        <dbReference type="ChEBI" id="CHEBI:29035"/>
    </cofactor>
</comment>
<dbReference type="InterPro" id="IPR020084">
    <property type="entry name" value="NUDIX_hydrolase_CS"/>
</dbReference>
<sequence length="332" mass="35993">MCCHTSPLRFSYPHTVLRSNRRRRHMIRATAAAARLPQSTQGWVPLMQRALDFPIESVTFPSHFYLLTVNKGTVSTVGFSPQKAPVQLTAPRQCAVLVLLSPAATENGFQDMCITLTKRTATMGSHKSEMSFPGGHVDADETLRNAAQRETLEEVGLPPSEYKIIGSLTPITMRALDARVTPFVAVATSPVQPYRASPAEVDSIHYLHMSTLLLRASTGHARVIKYRSFTSDRPCFFPCFFASPAQTVVSSAVCRSPKATGVADDCGFDPMLPEDFPGELVWGLTSFVTCELVARVAKAIMDAPEASSAAAVNALLTPSNVVARDPLADSPQ</sequence>
<accession>A0A6L0XR47</accession>
<evidence type="ECO:0000256" key="2">
    <source>
        <dbReference type="ARBA" id="ARBA00001946"/>
    </source>
</evidence>
<dbReference type="Gene3D" id="3.90.79.10">
    <property type="entry name" value="Nucleoside Triphosphate Pyrophosphohydrolase"/>
    <property type="match status" value="1"/>
</dbReference>
<gene>
    <name evidence="8" type="ORF">LINF_360008200</name>
</gene>
<keyword evidence="6" id="KW-0464">Manganese</keyword>
<dbReference type="PROSITE" id="PS00893">
    <property type="entry name" value="NUDIX_BOX"/>
    <property type="match status" value="1"/>
</dbReference>
<dbReference type="CDD" id="cd03426">
    <property type="entry name" value="NUDIX_CoAse_Nudt7"/>
    <property type="match status" value="1"/>
</dbReference>
<evidence type="ECO:0000313" key="9">
    <source>
        <dbReference type="Proteomes" id="UP000255414"/>
    </source>
</evidence>
<reference evidence="8" key="1">
    <citation type="submission" date="2020-06" db="EMBL/GenBank/DDBJ databases">
        <authorList>
            <person name="Gonzalez-de la Fuente S."/>
            <person name="Peiro-Pastor R."/>
            <person name="Rastrojo A."/>
            <person name="Moreno J."/>
            <person name="Carrasco-Ramiro F."/>
            <person name="Requena JM."/>
            <person name="Aguado B."/>
        </authorList>
    </citation>
    <scope>NUCLEOTIDE SEQUENCE</scope>
</reference>
<keyword evidence="3" id="KW-0479">Metal-binding</keyword>
<evidence type="ECO:0000313" key="8">
    <source>
        <dbReference type="EMBL" id="CAC9548671.1"/>
    </source>
</evidence>
<feature type="domain" description="Nudix hydrolase" evidence="7">
    <location>
        <begin position="90"/>
        <end position="229"/>
    </location>
</feature>
<keyword evidence="4 8" id="KW-0378">Hydrolase</keyword>
<evidence type="ECO:0000256" key="5">
    <source>
        <dbReference type="ARBA" id="ARBA00022842"/>
    </source>
</evidence>
<evidence type="ECO:0000256" key="1">
    <source>
        <dbReference type="ARBA" id="ARBA00001936"/>
    </source>
</evidence>
<evidence type="ECO:0000256" key="6">
    <source>
        <dbReference type="ARBA" id="ARBA00023211"/>
    </source>
</evidence>
<organism evidence="8 9">
    <name type="scientific">Leishmania infantum</name>
    <dbReference type="NCBI Taxonomy" id="5671"/>
    <lineage>
        <taxon>Eukaryota</taxon>
        <taxon>Discoba</taxon>
        <taxon>Euglenozoa</taxon>
        <taxon>Kinetoplastea</taxon>
        <taxon>Metakinetoplastina</taxon>
        <taxon>Trypanosomatida</taxon>
        <taxon>Trypanosomatidae</taxon>
        <taxon>Leishmaniinae</taxon>
        <taxon>Leishmania</taxon>
    </lineage>
</organism>
<evidence type="ECO:0000256" key="3">
    <source>
        <dbReference type="ARBA" id="ARBA00022723"/>
    </source>
</evidence>
<dbReference type="PANTHER" id="PTHR12992:SF11">
    <property type="entry name" value="MITOCHONDRIAL COENZYME A DIPHOSPHATASE NUDT8"/>
    <property type="match status" value="1"/>
</dbReference>
<name>A0A6L0XR47_LEIIN</name>
<dbReference type="InterPro" id="IPR015797">
    <property type="entry name" value="NUDIX_hydrolase-like_dom_sf"/>
</dbReference>